<evidence type="ECO:0000313" key="3">
    <source>
        <dbReference type="Proteomes" id="UP001081071"/>
    </source>
</evidence>
<dbReference type="PANTHER" id="PTHR33336:SF15">
    <property type="entry name" value="ABM DOMAIN-CONTAINING PROTEIN"/>
    <property type="match status" value="1"/>
</dbReference>
<comment type="caution">
    <text evidence="2">The sequence shown here is derived from an EMBL/GenBank/DDBJ whole genome shotgun (WGS) entry which is preliminary data.</text>
</comment>
<dbReference type="Gene3D" id="3.30.70.100">
    <property type="match status" value="1"/>
</dbReference>
<evidence type="ECO:0000313" key="2">
    <source>
        <dbReference type="EMBL" id="MCZ4520666.1"/>
    </source>
</evidence>
<dbReference type="InterPro" id="IPR007138">
    <property type="entry name" value="ABM_dom"/>
</dbReference>
<organism evidence="2 3">
    <name type="scientific">Rhodococcus ruber</name>
    <dbReference type="NCBI Taxonomy" id="1830"/>
    <lineage>
        <taxon>Bacteria</taxon>
        <taxon>Bacillati</taxon>
        <taxon>Actinomycetota</taxon>
        <taxon>Actinomycetes</taxon>
        <taxon>Mycobacteriales</taxon>
        <taxon>Nocardiaceae</taxon>
        <taxon>Rhodococcus</taxon>
    </lineage>
</organism>
<dbReference type="PANTHER" id="PTHR33336">
    <property type="entry name" value="QUINOL MONOOXYGENASE YGIN-RELATED"/>
    <property type="match status" value="1"/>
</dbReference>
<evidence type="ECO:0000259" key="1">
    <source>
        <dbReference type="PROSITE" id="PS51725"/>
    </source>
</evidence>
<dbReference type="Proteomes" id="UP001081071">
    <property type="component" value="Unassembled WGS sequence"/>
</dbReference>
<dbReference type="RefSeq" id="WP_269607095.1">
    <property type="nucleotide sequence ID" value="NZ_JAPWIJ010000008.1"/>
</dbReference>
<keyword evidence="3" id="KW-1185">Reference proteome</keyword>
<accession>A0ABT4MLN7</accession>
<reference evidence="2" key="1">
    <citation type="submission" date="2022-12" db="EMBL/GenBank/DDBJ databases">
        <authorList>
            <person name="Krivoruchko A.V."/>
            <person name="Elkin A."/>
        </authorList>
    </citation>
    <scope>NUCLEOTIDE SEQUENCE</scope>
    <source>
        <strain evidence="2">IEGM 1391</strain>
    </source>
</reference>
<dbReference type="SUPFAM" id="SSF54909">
    <property type="entry name" value="Dimeric alpha+beta barrel"/>
    <property type="match status" value="1"/>
</dbReference>
<proteinExistence type="predicted"/>
<keyword evidence="2" id="KW-0503">Monooxygenase</keyword>
<dbReference type="EMBL" id="JAPWIJ010000008">
    <property type="protein sequence ID" value="MCZ4520666.1"/>
    <property type="molecule type" value="Genomic_DNA"/>
</dbReference>
<dbReference type="PROSITE" id="PS51725">
    <property type="entry name" value="ABM"/>
    <property type="match status" value="1"/>
</dbReference>
<sequence>MTIRLVVSVETKPGLGERQVQAFAELAPQVRAERGCLQYDLHRVVGSEEKFVILEHWESAEALAAHDDAPHMLDAGAANTQFRTGPARVLIIEGAAVR</sequence>
<feature type="domain" description="ABM" evidence="1">
    <location>
        <begin position="3"/>
        <end position="91"/>
    </location>
</feature>
<name>A0ABT4MLN7_9NOCA</name>
<keyword evidence="2" id="KW-0560">Oxidoreductase</keyword>
<gene>
    <name evidence="2" type="ORF">O4220_19330</name>
</gene>
<dbReference type="GO" id="GO:0004497">
    <property type="term" value="F:monooxygenase activity"/>
    <property type="evidence" value="ECO:0007669"/>
    <property type="project" value="UniProtKB-KW"/>
</dbReference>
<dbReference type="InterPro" id="IPR011008">
    <property type="entry name" value="Dimeric_a/b-barrel"/>
</dbReference>
<protein>
    <submittedName>
        <fullName evidence="2">Quinol monooxygenase</fullName>
    </submittedName>
</protein>
<dbReference type="InterPro" id="IPR050744">
    <property type="entry name" value="AI-2_Isomerase_LsrG"/>
</dbReference>
<dbReference type="Pfam" id="PF03992">
    <property type="entry name" value="ABM"/>
    <property type="match status" value="1"/>
</dbReference>